<dbReference type="Gene3D" id="1.10.150.240">
    <property type="entry name" value="Putative phosphatase, domain 2"/>
    <property type="match status" value="1"/>
</dbReference>
<evidence type="ECO:0000256" key="1">
    <source>
        <dbReference type="ARBA" id="ARBA00000830"/>
    </source>
</evidence>
<comment type="pathway">
    <text evidence="2">Organic acid metabolism; glycolate biosynthesis; glycolate from 2-phosphoglycolate: step 1/1.</text>
</comment>
<evidence type="ECO:0000256" key="4">
    <source>
        <dbReference type="ARBA" id="ARBA00013078"/>
    </source>
</evidence>
<dbReference type="EMBL" id="AWXE01000002">
    <property type="protein sequence ID" value="ERL47071.1"/>
    <property type="molecule type" value="Genomic_DNA"/>
</dbReference>
<evidence type="ECO:0000313" key="6">
    <source>
        <dbReference type="Proteomes" id="UP000016762"/>
    </source>
</evidence>
<dbReference type="STRING" id="1397666.RS24_00791"/>
<accession>U2XW62</accession>
<gene>
    <name evidence="5" type="ORF">RS24_00791</name>
</gene>
<dbReference type="OrthoDB" id="9793014at2"/>
<dbReference type="SUPFAM" id="SSF56784">
    <property type="entry name" value="HAD-like"/>
    <property type="match status" value="1"/>
</dbReference>
<name>U2XW62_9PROT</name>
<dbReference type="GO" id="GO:0006281">
    <property type="term" value="P:DNA repair"/>
    <property type="evidence" value="ECO:0007669"/>
    <property type="project" value="TreeGrafter"/>
</dbReference>
<evidence type="ECO:0000256" key="3">
    <source>
        <dbReference type="ARBA" id="ARBA00006171"/>
    </source>
</evidence>
<comment type="catalytic activity">
    <reaction evidence="1">
        <text>2-phosphoglycolate + H2O = glycolate + phosphate</text>
        <dbReference type="Rhea" id="RHEA:14369"/>
        <dbReference type="ChEBI" id="CHEBI:15377"/>
        <dbReference type="ChEBI" id="CHEBI:29805"/>
        <dbReference type="ChEBI" id="CHEBI:43474"/>
        <dbReference type="ChEBI" id="CHEBI:58033"/>
        <dbReference type="EC" id="3.1.3.18"/>
    </reaction>
</comment>
<comment type="similarity">
    <text evidence="3">Belongs to the HAD-like hydrolase superfamily. CbbY/CbbZ/Gph/YieH family.</text>
</comment>
<reference evidence="5 6" key="1">
    <citation type="journal article" date="2014" name="FEMS Microbiol. Ecol.">
        <title>Genomic differentiation among two strains of the PS1 clade isolated from geographically separated marine habitats.</title>
        <authorList>
            <person name="Jimenez-Infante F."/>
            <person name="Ngugi D.K."/>
            <person name="Alam I."/>
            <person name="Rashid M."/>
            <person name="Baalawi W."/>
            <person name="Kamau A.A."/>
            <person name="Bajic V.B."/>
            <person name="Stingl U."/>
        </authorList>
    </citation>
    <scope>NUCLEOTIDE SEQUENCE [LARGE SCALE GENOMIC DNA]</scope>
    <source>
        <strain evidence="5 6">RS24</strain>
    </source>
</reference>
<dbReference type="GO" id="GO:0005829">
    <property type="term" value="C:cytosol"/>
    <property type="evidence" value="ECO:0007669"/>
    <property type="project" value="TreeGrafter"/>
</dbReference>
<dbReference type="SFLD" id="SFLDG01129">
    <property type="entry name" value="C1.5:_HAD__Beta-PGM__Phosphata"/>
    <property type="match status" value="1"/>
</dbReference>
<organism evidence="5 6">
    <name type="scientific">Candidatus Micropelagius thuwalensis</name>
    <dbReference type="NCBI Taxonomy" id="1397666"/>
    <lineage>
        <taxon>Bacteria</taxon>
        <taxon>Pseudomonadati</taxon>
        <taxon>Pseudomonadota</taxon>
        <taxon>Alphaproteobacteria</taxon>
        <taxon>PS1 clade</taxon>
        <taxon>Candidatus Micropelagius</taxon>
    </lineage>
</organism>
<dbReference type="GO" id="GO:0008967">
    <property type="term" value="F:phosphoglycolate phosphatase activity"/>
    <property type="evidence" value="ECO:0007669"/>
    <property type="project" value="UniProtKB-EC"/>
</dbReference>
<keyword evidence="6" id="KW-1185">Reference proteome</keyword>
<protein>
    <recommendedName>
        <fullName evidence="4">phosphoglycolate phosphatase</fullName>
        <ecNumber evidence="4">3.1.3.18</ecNumber>
    </recommendedName>
</protein>
<dbReference type="EC" id="3.1.3.18" evidence="4"/>
<sequence>MPSLFDLISDKKIVVFDFDGVLVDSVGIKAKAYEQMYEEYGSSIVKKVRSHHLQNGGMSRFKKFKYYHETYLGEKLELKDIERMSQKFSELVVTQVISSNWIPGAQDFLQKLYEEKIDCVIVSATPQLEIEQIVIERKMAKYFIDIFGSPTSKYDNLGIILTKHQVTPSELIFFGDALADWQAASKMGVPFVGVGKEIKDLLANHLNCDHFISNFEI</sequence>
<dbReference type="InterPro" id="IPR050155">
    <property type="entry name" value="HAD-like_hydrolase_sf"/>
</dbReference>
<evidence type="ECO:0000313" key="5">
    <source>
        <dbReference type="EMBL" id="ERL47071.1"/>
    </source>
</evidence>
<comment type="caution">
    <text evidence="5">The sequence shown here is derived from an EMBL/GenBank/DDBJ whole genome shotgun (WGS) entry which is preliminary data.</text>
</comment>
<dbReference type="PANTHER" id="PTHR43434:SF1">
    <property type="entry name" value="PHOSPHOGLYCOLATE PHOSPHATASE"/>
    <property type="match status" value="1"/>
</dbReference>
<dbReference type="Proteomes" id="UP000016762">
    <property type="component" value="Unassembled WGS sequence"/>
</dbReference>
<dbReference type="RefSeq" id="WP_021776828.1">
    <property type="nucleotide sequence ID" value="NZ_AWXE01000002.1"/>
</dbReference>
<dbReference type="InterPro" id="IPR036412">
    <property type="entry name" value="HAD-like_sf"/>
</dbReference>
<dbReference type="PANTHER" id="PTHR43434">
    <property type="entry name" value="PHOSPHOGLYCOLATE PHOSPHATASE"/>
    <property type="match status" value="1"/>
</dbReference>
<evidence type="ECO:0000256" key="2">
    <source>
        <dbReference type="ARBA" id="ARBA00004818"/>
    </source>
</evidence>
<dbReference type="InterPro" id="IPR023214">
    <property type="entry name" value="HAD_sf"/>
</dbReference>
<dbReference type="Pfam" id="PF13419">
    <property type="entry name" value="HAD_2"/>
    <property type="match status" value="1"/>
</dbReference>
<dbReference type="InterPro" id="IPR041492">
    <property type="entry name" value="HAD_2"/>
</dbReference>
<dbReference type="AlphaFoldDB" id="U2XW62"/>
<dbReference type="eggNOG" id="COG0546">
    <property type="taxonomic scope" value="Bacteria"/>
</dbReference>
<dbReference type="SFLD" id="SFLDS00003">
    <property type="entry name" value="Haloacid_Dehalogenase"/>
    <property type="match status" value="1"/>
</dbReference>
<dbReference type="InterPro" id="IPR023198">
    <property type="entry name" value="PGP-like_dom2"/>
</dbReference>
<dbReference type="Gene3D" id="3.40.50.1000">
    <property type="entry name" value="HAD superfamily/HAD-like"/>
    <property type="match status" value="1"/>
</dbReference>
<proteinExistence type="inferred from homology"/>